<protein>
    <submittedName>
        <fullName evidence="1">Serine/threonine-protein kinase Sgk3</fullName>
        <ecNumber evidence="1">2.7.11.1</ecNumber>
    </submittedName>
</protein>
<evidence type="ECO:0000313" key="1">
    <source>
        <dbReference type="EMBL" id="KAJ1950106.1"/>
    </source>
</evidence>
<gene>
    <name evidence="1" type="primary">SGK3</name>
    <name evidence="1" type="ORF">FBU59_000835</name>
</gene>
<keyword evidence="1" id="KW-0808">Transferase</keyword>
<feature type="non-terminal residue" evidence="1">
    <location>
        <position position="204"/>
    </location>
</feature>
<keyword evidence="1" id="KW-0418">Kinase</keyword>
<evidence type="ECO:0000313" key="2">
    <source>
        <dbReference type="Proteomes" id="UP001150603"/>
    </source>
</evidence>
<dbReference type="EC" id="2.7.11.1" evidence="1"/>
<comment type="caution">
    <text evidence="1">The sequence shown here is derived from an EMBL/GenBank/DDBJ whole genome shotgun (WGS) entry which is preliminary data.</text>
</comment>
<dbReference type="EMBL" id="JANBPW010000284">
    <property type="protein sequence ID" value="KAJ1950106.1"/>
    <property type="molecule type" value="Genomic_DNA"/>
</dbReference>
<sequence length="204" mass="23074">MAYAAYITSVETREQTGGGLRMGRKKYLVYRILVTGRSGQWWVERRYNEFTDLHQTLKRAFPQHAVHWAELPTRRLIGGRSAASDASGQKREKLNMFLKSLTGDAEVCCSETVQRFLRDAQLDAESIPLQERVDGARESLKLHGQLGFDGQSPAELGSPSRPPLPQGWGADLSMTSEQQQQQYGIEKMKSMPMLSQTQQIQQMQ</sequence>
<keyword evidence="2" id="KW-1185">Reference proteome</keyword>
<proteinExistence type="predicted"/>
<reference evidence="1" key="1">
    <citation type="submission" date="2022-07" db="EMBL/GenBank/DDBJ databases">
        <title>Phylogenomic reconstructions and comparative analyses of Kickxellomycotina fungi.</title>
        <authorList>
            <person name="Reynolds N.K."/>
            <person name="Stajich J.E."/>
            <person name="Barry K."/>
            <person name="Grigoriev I.V."/>
            <person name="Crous P."/>
            <person name="Smith M.E."/>
        </authorList>
    </citation>
    <scope>NUCLEOTIDE SEQUENCE</scope>
    <source>
        <strain evidence="1">NRRL 5244</strain>
    </source>
</reference>
<dbReference type="Proteomes" id="UP001150603">
    <property type="component" value="Unassembled WGS sequence"/>
</dbReference>
<accession>A0ACC1JFR7</accession>
<organism evidence="1 2">
    <name type="scientific">Linderina macrospora</name>
    <dbReference type="NCBI Taxonomy" id="4868"/>
    <lineage>
        <taxon>Eukaryota</taxon>
        <taxon>Fungi</taxon>
        <taxon>Fungi incertae sedis</taxon>
        <taxon>Zoopagomycota</taxon>
        <taxon>Kickxellomycotina</taxon>
        <taxon>Kickxellomycetes</taxon>
        <taxon>Kickxellales</taxon>
        <taxon>Kickxellaceae</taxon>
        <taxon>Linderina</taxon>
    </lineage>
</organism>
<name>A0ACC1JFR7_9FUNG</name>